<proteinExistence type="predicted"/>
<accession>A0A369J6V6</accession>
<dbReference type="Proteomes" id="UP000076154">
    <property type="component" value="Unassembled WGS sequence"/>
</dbReference>
<dbReference type="InParanoid" id="A0A369J6V6"/>
<name>A0A369J6V6_HYPMA</name>
<organism evidence="2 3">
    <name type="scientific">Hypsizygus marmoreus</name>
    <name type="common">White beech mushroom</name>
    <name type="synonym">Agaricus marmoreus</name>
    <dbReference type="NCBI Taxonomy" id="39966"/>
    <lineage>
        <taxon>Eukaryota</taxon>
        <taxon>Fungi</taxon>
        <taxon>Dikarya</taxon>
        <taxon>Basidiomycota</taxon>
        <taxon>Agaricomycotina</taxon>
        <taxon>Agaricomycetes</taxon>
        <taxon>Agaricomycetidae</taxon>
        <taxon>Agaricales</taxon>
        <taxon>Tricholomatineae</taxon>
        <taxon>Lyophyllaceae</taxon>
        <taxon>Hypsizygus</taxon>
    </lineage>
</organism>
<dbReference type="EMBL" id="LUEZ02000132">
    <property type="protein sequence ID" value="RDB16145.1"/>
    <property type="molecule type" value="Genomic_DNA"/>
</dbReference>
<feature type="region of interest" description="Disordered" evidence="1">
    <location>
        <begin position="1"/>
        <end position="26"/>
    </location>
</feature>
<keyword evidence="3" id="KW-1185">Reference proteome</keyword>
<comment type="caution">
    <text evidence="2">The sequence shown here is derived from an EMBL/GenBank/DDBJ whole genome shotgun (WGS) entry which is preliminary data.</text>
</comment>
<dbReference type="AlphaFoldDB" id="A0A369J6V6"/>
<evidence type="ECO:0000313" key="2">
    <source>
        <dbReference type="EMBL" id="RDB16145.1"/>
    </source>
</evidence>
<protein>
    <submittedName>
        <fullName evidence="2">Uncharacterized protein</fullName>
    </submittedName>
</protein>
<evidence type="ECO:0000256" key="1">
    <source>
        <dbReference type="SAM" id="MobiDB-lite"/>
    </source>
</evidence>
<feature type="compositionally biased region" description="Basic and acidic residues" evidence="1">
    <location>
        <begin position="13"/>
        <end position="24"/>
    </location>
</feature>
<sequence length="124" mass="13065">MPTSPYAMPASKGDGRRDKAKGDTWPDVDIADDAVCAGGKRECGKGTFGSKGMMRPPIRNQVAEPRNDEAHDLAHALKSTRTALSVAGSASVGLLAVKSVAEALVCCEESESKIHKEGELVQQN</sequence>
<evidence type="ECO:0000313" key="3">
    <source>
        <dbReference type="Proteomes" id="UP000076154"/>
    </source>
</evidence>
<reference evidence="2" key="1">
    <citation type="submission" date="2018-04" db="EMBL/GenBank/DDBJ databases">
        <title>Whole genome sequencing of Hypsizygus marmoreus.</title>
        <authorList>
            <person name="Choi I.-G."/>
            <person name="Min B."/>
            <person name="Kim J.-G."/>
            <person name="Kim S."/>
            <person name="Oh Y.-L."/>
            <person name="Kong W.-S."/>
            <person name="Park H."/>
            <person name="Jeong J."/>
            <person name="Song E.-S."/>
        </authorList>
    </citation>
    <scope>NUCLEOTIDE SEQUENCE [LARGE SCALE GENOMIC DNA]</scope>
    <source>
        <strain evidence="2">51987-8</strain>
    </source>
</reference>
<gene>
    <name evidence="2" type="ORF">Hypma_003361</name>
</gene>